<dbReference type="GO" id="GO:0008408">
    <property type="term" value="F:3'-5' exonuclease activity"/>
    <property type="evidence" value="ECO:0007669"/>
    <property type="project" value="InterPro"/>
</dbReference>
<organism evidence="1 2">
    <name type="scientific">Secundilactobacillus odoratitofui DSM 19909 = JCM 15043</name>
    <dbReference type="NCBI Taxonomy" id="1423776"/>
    <lineage>
        <taxon>Bacteria</taxon>
        <taxon>Bacillati</taxon>
        <taxon>Bacillota</taxon>
        <taxon>Bacilli</taxon>
        <taxon>Lactobacillales</taxon>
        <taxon>Lactobacillaceae</taxon>
        <taxon>Secundilactobacillus</taxon>
    </lineage>
</organism>
<accession>A0A0R1LW84</accession>
<protein>
    <submittedName>
        <fullName evidence="1">DNA polymerase III subunit delta</fullName>
    </submittedName>
</protein>
<dbReference type="OrthoDB" id="9810148at2"/>
<dbReference type="Gene3D" id="3.40.50.300">
    <property type="entry name" value="P-loop containing nucleotide triphosphate hydrolases"/>
    <property type="match status" value="1"/>
</dbReference>
<name>A0A0R1LW84_9LACO</name>
<dbReference type="PANTHER" id="PTHR11669">
    <property type="entry name" value="REPLICATION FACTOR C / DNA POLYMERASE III GAMMA-TAU SUBUNIT"/>
    <property type="match status" value="1"/>
</dbReference>
<dbReference type="GO" id="GO:0003887">
    <property type="term" value="F:DNA-directed DNA polymerase activity"/>
    <property type="evidence" value="ECO:0007669"/>
    <property type="project" value="InterPro"/>
</dbReference>
<dbReference type="InterPro" id="IPR050238">
    <property type="entry name" value="DNA_Rep/Repair_Clamp_Loader"/>
</dbReference>
<dbReference type="NCBIfam" id="TIGR00678">
    <property type="entry name" value="holB"/>
    <property type="match status" value="1"/>
</dbReference>
<dbReference type="InterPro" id="IPR004622">
    <property type="entry name" value="DNA_pol_HolB"/>
</dbReference>
<gene>
    <name evidence="1" type="ORF">FD04_GL000055</name>
</gene>
<comment type="caution">
    <text evidence="1">The sequence shown here is derived from an EMBL/GenBank/DDBJ whole genome shotgun (WGS) entry which is preliminary data.</text>
</comment>
<sequence length="335" mass="36837">MTTQTIIEQATQKQPQLAAHFLHLVTTGRLSHAYLFSGLPGCGKQAVAQLVAMRLFCSDVTADGYPCGVCAECQRILAGDNPDVVMVQPEGQRIKIDQVRYIKDEFSKSAVEGASKVFIIEGSETLTSNAANGLLKFIEEPVANRTIFLLTTNKSMMLPTILSRTQIVEFPALSATAFSETLRQAGISENQIPLLSALTNSMAVSEMLMTDDWLVKCQHEVSRWYTQLAKNDDMAFVTVSTGLMPLAGDRDHQATLLDVIILIWQLTLNRKFITTEESGCFPEADAMITKLAQQLSRRQLLTIVTATLTTKKSLAGNMAIQSILESLTLTILDQF</sequence>
<dbReference type="AlphaFoldDB" id="A0A0R1LW84"/>
<evidence type="ECO:0000313" key="2">
    <source>
        <dbReference type="Proteomes" id="UP000051160"/>
    </source>
</evidence>
<dbReference type="RefSeq" id="WP_054701974.1">
    <property type="nucleotide sequence ID" value="NZ_AZEE01000001.1"/>
</dbReference>
<dbReference type="Pfam" id="PF13177">
    <property type="entry name" value="DNA_pol3_delta2"/>
    <property type="match status" value="1"/>
</dbReference>
<dbReference type="PANTHER" id="PTHR11669:SF8">
    <property type="entry name" value="DNA POLYMERASE III SUBUNIT DELTA"/>
    <property type="match status" value="1"/>
</dbReference>
<dbReference type="SUPFAM" id="SSF52540">
    <property type="entry name" value="P-loop containing nucleoside triphosphate hydrolases"/>
    <property type="match status" value="1"/>
</dbReference>
<evidence type="ECO:0000313" key="1">
    <source>
        <dbReference type="EMBL" id="KRK99931.1"/>
    </source>
</evidence>
<dbReference type="InterPro" id="IPR027417">
    <property type="entry name" value="P-loop_NTPase"/>
</dbReference>
<proteinExistence type="predicted"/>
<dbReference type="GO" id="GO:0006261">
    <property type="term" value="P:DNA-templated DNA replication"/>
    <property type="evidence" value="ECO:0007669"/>
    <property type="project" value="TreeGrafter"/>
</dbReference>
<keyword evidence="2" id="KW-1185">Reference proteome</keyword>
<reference evidence="1 2" key="1">
    <citation type="journal article" date="2015" name="Genome Announc.">
        <title>Expanding the biotechnology potential of lactobacilli through comparative genomics of 213 strains and associated genera.</title>
        <authorList>
            <person name="Sun Z."/>
            <person name="Harris H.M."/>
            <person name="McCann A."/>
            <person name="Guo C."/>
            <person name="Argimon S."/>
            <person name="Zhang W."/>
            <person name="Yang X."/>
            <person name="Jeffery I.B."/>
            <person name="Cooney J.C."/>
            <person name="Kagawa T.F."/>
            <person name="Liu W."/>
            <person name="Song Y."/>
            <person name="Salvetti E."/>
            <person name="Wrobel A."/>
            <person name="Rasinkangas P."/>
            <person name="Parkhill J."/>
            <person name="Rea M.C."/>
            <person name="O'Sullivan O."/>
            <person name="Ritari J."/>
            <person name="Douillard F.P."/>
            <person name="Paul Ross R."/>
            <person name="Yang R."/>
            <person name="Briner A.E."/>
            <person name="Felis G.E."/>
            <person name="de Vos W.M."/>
            <person name="Barrangou R."/>
            <person name="Klaenhammer T.R."/>
            <person name="Caufield P.W."/>
            <person name="Cui Y."/>
            <person name="Zhang H."/>
            <person name="O'Toole P.W."/>
        </authorList>
    </citation>
    <scope>NUCLEOTIDE SEQUENCE [LARGE SCALE GENOMIC DNA]</scope>
    <source>
        <strain evidence="1 2">DSM 19909</strain>
    </source>
</reference>
<dbReference type="PATRIC" id="fig|1423776.4.peg.54"/>
<dbReference type="EMBL" id="AZEE01000001">
    <property type="protein sequence ID" value="KRK99931.1"/>
    <property type="molecule type" value="Genomic_DNA"/>
</dbReference>
<dbReference type="STRING" id="1423776.FD04_GL000055"/>
<dbReference type="NCBIfam" id="NF005972">
    <property type="entry name" value="PRK08058.1"/>
    <property type="match status" value="1"/>
</dbReference>
<dbReference type="Proteomes" id="UP000051160">
    <property type="component" value="Unassembled WGS sequence"/>
</dbReference>